<keyword evidence="2" id="KW-0234">DNA repair</keyword>
<dbReference type="AlphaFoldDB" id="A0A2H3L6U9"/>
<dbReference type="OrthoDB" id="9809878at2"/>
<reference evidence="5 6" key="1">
    <citation type="submission" date="2016-05" db="EMBL/GenBank/DDBJ databases">
        <authorList>
            <person name="Lavstsen T."/>
            <person name="Jespersen J.S."/>
        </authorList>
    </citation>
    <scope>NUCLEOTIDE SEQUENCE [LARGE SCALE GENOMIC DNA]</scope>
    <source>
        <strain evidence="5 6">B7-9</strain>
    </source>
</reference>
<comment type="caution">
    <text evidence="2">Lacks conserved residue(s) required for the propagation of feature annotation.</text>
</comment>
<dbReference type="RefSeq" id="WP_097650842.1">
    <property type="nucleotide sequence ID" value="NZ_LYXE01000031.1"/>
</dbReference>
<proteinExistence type="inferred from homology"/>
<protein>
    <recommendedName>
        <fullName evidence="2 3">Single-stranded DNA-binding protein</fullName>
        <shortName evidence="2">SSB</shortName>
    </recommendedName>
</protein>
<dbReference type="Proteomes" id="UP000220922">
    <property type="component" value="Unassembled WGS sequence"/>
</dbReference>
<comment type="subunit">
    <text evidence="2">Homotetramer.</text>
</comment>
<sequence length="153" mass="17442">MARDLNKVMIIGRLGGDPEMRFTPSGSPVTTFRVAVGRQWRDSNGETHEETEWFSVVAWNKLAETCNQYLNKGARVYLEGRLQTRSWEDQQSGQTRYKTELIANDMIMLDSREGRAHRESDEYHPPRDLPRSGRSGPPPPPPSPDIGDEDIPF</sequence>
<feature type="region of interest" description="Disordered" evidence="4">
    <location>
        <begin position="108"/>
        <end position="153"/>
    </location>
</feature>
<evidence type="ECO:0000256" key="3">
    <source>
        <dbReference type="RuleBase" id="RU000524"/>
    </source>
</evidence>
<dbReference type="InterPro" id="IPR012340">
    <property type="entry name" value="NA-bd_OB-fold"/>
</dbReference>
<dbReference type="GO" id="GO:0003697">
    <property type="term" value="F:single-stranded DNA binding"/>
    <property type="evidence" value="ECO:0007669"/>
    <property type="project" value="UniProtKB-UniRule"/>
</dbReference>
<dbReference type="GO" id="GO:0009295">
    <property type="term" value="C:nucleoid"/>
    <property type="evidence" value="ECO:0007669"/>
    <property type="project" value="TreeGrafter"/>
</dbReference>
<evidence type="ECO:0000313" key="5">
    <source>
        <dbReference type="EMBL" id="PDW00757.1"/>
    </source>
</evidence>
<dbReference type="PANTHER" id="PTHR10302">
    <property type="entry name" value="SINGLE-STRANDED DNA-BINDING PROTEIN"/>
    <property type="match status" value="1"/>
</dbReference>
<keyword evidence="1 2" id="KW-0238">DNA-binding</keyword>
<dbReference type="InterPro" id="IPR011344">
    <property type="entry name" value="ssDNA-bd"/>
</dbReference>
<feature type="short sequence motif" description="Important for interaction with partner proteins" evidence="2">
    <location>
        <begin position="148"/>
        <end position="153"/>
    </location>
</feature>
<dbReference type="PROSITE" id="PS50935">
    <property type="entry name" value="SSB"/>
    <property type="match status" value="1"/>
</dbReference>
<evidence type="ECO:0000256" key="1">
    <source>
        <dbReference type="ARBA" id="ARBA00023125"/>
    </source>
</evidence>
<organism evidence="5 6">
    <name type="scientific">Candidatus Chloroploca asiatica</name>
    <dbReference type="NCBI Taxonomy" id="1506545"/>
    <lineage>
        <taxon>Bacteria</taxon>
        <taxon>Bacillati</taxon>
        <taxon>Chloroflexota</taxon>
        <taxon>Chloroflexia</taxon>
        <taxon>Chloroflexales</taxon>
        <taxon>Chloroflexineae</taxon>
        <taxon>Oscillochloridaceae</taxon>
        <taxon>Candidatus Chloroploca</taxon>
    </lineage>
</organism>
<dbReference type="EMBL" id="LYXE01000031">
    <property type="protein sequence ID" value="PDW00757.1"/>
    <property type="molecule type" value="Genomic_DNA"/>
</dbReference>
<comment type="function">
    <text evidence="2">Plays an important role in DNA replication, recombination and repair. Binds to ssDNA and to an array of partner proteins to recruit them to their sites of action during DNA metabolism.</text>
</comment>
<gene>
    <name evidence="5" type="ORF">A9Q02_09075</name>
</gene>
<feature type="compositionally biased region" description="Basic and acidic residues" evidence="4">
    <location>
        <begin position="110"/>
        <end position="131"/>
    </location>
</feature>
<keyword evidence="2" id="KW-0227">DNA damage</keyword>
<dbReference type="PANTHER" id="PTHR10302:SF27">
    <property type="entry name" value="SINGLE-STRANDED DNA-BINDING PROTEIN"/>
    <property type="match status" value="1"/>
</dbReference>
<dbReference type="GO" id="GO:0006260">
    <property type="term" value="P:DNA replication"/>
    <property type="evidence" value="ECO:0007669"/>
    <property type="project" value="UniProtKB-UniRule"/>
</dbReference>
<dbReference type="NCBIfam" id="TIGR00621">
    <property type="entry name" value="ssb"/>
    <property type="match status" value="1"/>
</dbReference>
<evidence type="ECO:0000256" key="4">
    <source>
        <dbReference type="SAM" id="MobiDB-lite"/>
    </source>
</evidence>
<comment type="caution">
    <text evidence="5">The sequence shown here is derived from an EMBL/GenBank/DDBJ whole genome shotgun (WGS) entry which is preliminary data.</text>
</comment>
<keyword evidence="6" id="KW-1185">Reference proteome</keyword>
<name>A0A2H3L6U9_9CHLR</name>
<dbReference type="Gene3D" id="2.40.50.140">
    <property type="entry name" value="Nucleic acid-binding proteins"/>
    <property type="match status" value="1"/>
</dbReference>
<accession>A0A2H3L6U9</accession>
<dbReference type="GO" id="GO:0006281">
    <property type="term" value="P:DNA repair"/>
    <property type="evidence" value="ECO:0007669"/>
    <property type="project" value="UniProtKB-UniRule"/>
</dbReference>
<keyword evidence="2" id="KW-0233">DNA recombination</keyword>
<keyword evidence="2" id="KW-0235">DNA replication</keyword>
<dbReference type="HAMAP" id="MF_00984">
    <property type="entry name" value="SSB"/>
    <property type="match status" value="1"/>
</dbReference>
<dbReference type="SUPFAM" id="SSF50249">
    <property type="entry name" value="Nucleic acid-binding proteins"/>
    <property type="match status" value="1"/>
</dbReference>
<evidence type="ECO:0000256" key="2">
    <source>
        <dbReference type="HAMAP-Rule" id="MF_00984"/>
    </source>
</evidence>
<dbReference type="GO" id="GO:0006310">
    <property type="term" value="P:DNA recombination"/>
    <property type="evidence" value="ECO:0007669"/>
    <property type="project" value="UniProtKB-UniRule"/>
</dbReference>
<evidence type="ECO:0000313" key="6">
    <source>
        <dbReference type="Proteomes" id="UP000220922"/>
    </source>
</evidence>
<dbReference type="InterPro" id="IPR000424">
    <property type="entry name" value="Primosome_PriB/ssb"/>
</dbReference>
<dbReference type="Pfam" id="PF00436">
    <property type="entry name" value="SSB"/>
    <property type="match status" value="1"/>
</dbReference>
<dbReference type="CDD" id="cd04496">
    <property type="entry name" value="SSB_OBF"/>
    <property type="match status" value="1"/>
</dbReference>